<organism evidence="2 3">
    <name type="scientific">Piscibacillus salipiscarius</name>
    <dbReference type="NCBI Taxonomy" id="299480"/>
    <lineage>
        <taxon>Bacteria</taxon>
        <taxon>Bacillati</taxon>
        <taxon>Bacillota</taxon>
        <taxon>Bacilli</taxon>
        <taxon>Bacillales</taxon>
        <taxon>Bacillaceae</taxon>
        <taxon>Piscibacillus</taxon>
    </lineage>
</organism>
<accession>A0ABW5QD44</accession>
<proteinExistence type="predicted"/>
<evidence type="ECO:0000313" key="2">
    <source>
        <dbReference type="EMBL" id="MFD2639420.1"/>
    </source>
</evidence>
<feature type="coiled-coil region" evidence="1">
    <location>
        <begin position="11"/>
        <end position="45"/>
    </location>
</feature>
<comment type="caution">
    <text evidence="2">The sequence shown here is derived from an EMBL/GenBank/DDBJ whole genome shotgun (WGS) entry which is preliminary data.</text>
</comment>
<sequence length="195" mass="22994">MEQIQSLWQQLAYLEQKINQQSALINQLNEKIDQLIEQQNKSNRVAETIEYNFEQLKIETLEGTLNIGLTPHEDLPFEQLDLPTETSEETLTPMEQQVYNQLIPFIRKDLPESLSQFANENEIELDQKQKLFIIQDIIKQLPKRIKEHTASMEQNGRMIIDREKIPALIKHIQKEVTQGVDLFLKQLKENDEDER</sequence>
<dbReference type="RefSeq" id="WP_377329316.1">
    <property type="nucleotide sequence ID" value="NZ_JBHUMZ010000024.1"/>
</dbReference>
<dbReference type="EMBL" id="JBHUMZ010000024">
    <property type="protein sequence ID" value="MFD2639420.1"/>
    <property type="molecule type" value="Genomic_DNA"/>
</dbReference>
<gene>
    <name evidence="2" type="primary">gerPC</name>
    <name evidence="2" type="ORF">ACFSW4_11120</name>
</gene>
<dbReference type="InterPro" id="IPR019673">
    <property type="entry name" value="Spore_germination_GerPC"/>
</dbReference>
<dbReference type="Proteomes" id="UP001597452">
    <property type="component" value="Unassembled WGS sequence"/>
</dbReference>
<evidence type="ECO:0000313" key="3">
    <source>
        <dbReference type="Proteomes" id="UP001597452"/>
    </source>
</evidence>
<name>A0ABW5QD44_9BACI</name>
<evidence type="ECO:0000256" key="1">
    <source>
        <dbReference type="SAM" id="Coils"/>
    </source>
</evidence>
<dbReference type="Pfam" id="PF10737">
    <property type="entry name" value="GerPC"/>
    <property type="match status" value="1"/>
</dbReference>
<protein>
    <submittedName>
        <fullName evidence="2">Spore germination protein GerPC</fullName>
    </submittedName>
</protein>
<reference evidence="3" key="1">
    <citation type="journal article" date="2019" name="Int. J. Syst. Evol. Microbiol.">
        <title>The Global Catalogue of Microorganisms (GCM) 10K type strain sequencing project: providing services to taxonomists for standard genome sequencing and annotation.</title>
        <authorList>
            <consortium name="The Broad Institute Genomics Platform"/>
            <consortium name="The Broad Institute Genome Sequencing Center for Infectious Disease"/>
            <person name="Wu L."/>
            <person name="Ma J."/>
        </authorList>
    </citation>
    <scope>NUCLEOTIDE SEQUENCE [LARGE SCALE GENOMIC DNA]</scope>
    <source>
        <strain evidence="3">TISTR 1571</strain>
    </source>
</reference>
<keyword evidence="3" id="KW-1185">Reference proteome</keyword>
<keyword evidence="1" id="KW-0175">Coiled coil</keyword>